<gene>
    <name evidence="7" type="ORF">SAMN04487900_10380</name>
    <name evidence="6" type="ORF">SAMN04487901_11628</name>
</gene>
<evidence type="ECO:0000313" key="9">
    <source>
        <dbReference type="Proteomes" id="UP000199134"/>
    </source>
</evidence>
<evidence type="ECO:0000256" key="5">
    <source>
        <dbReference type="NCBIfam" id="TIGR02625"/>
    </source>
</evidence>
<keyword evidence="8" id="KW-1185">Reference proteome</keyword>
<evidence type="ECO:0000313" key="7">
    <source>
        <dbReference type="EMBL" id="SDN79620.1"/>
    </source>
</evidence>
<protein>
    <recommendedName>
        <fullName evidence="5">L-rhamnose mutarotase</fullName>
        <ecNumber evidence="5">5.1.3.32</ecNumber>
    </recommendedName>
</protein>
<dbReference type="Proteomes" id="UP000199134">
    <property type="component" value="Unassembled WGS sequence"/>
</dbReference>
<dbReference type="AlphaFoldDB" id="A0A1H0EB72"/>
<name>A0A1H0EB72_9BACT</name>
<keyword evidence="4" id="KW-0684">Rhamnose metabolism</keyword>
<dbReference type="Proteomes" id="UP000198779">
    <property type="component" value="Unassembled WGS sequence"/>
</dbReference>
<evidence type="ECO:0000313" key="6">
    <source>
        <dbReference type="EMBL" id="SDH08681.1"/>
    </source>
</evidence>
<evidence type="ECO:0000313" key="8">
    <source>
        <dbReference type="Proteomes" id="UP000198779"/>
    </source>
</evidence>
<dbReference type="PANTHER" id="PTHR34389:SF2">
    <property type="entry name" value="L-RHAMNOSE MUTAROTASE"/>
    <property type="match status" value="1"/>
</dbReference>
<dbReference type="PANTHER" id="PTHR34389">
    <property type="entry name" value="L-RHAMNOSE MUTAROTASE"/>
    <property type="match status" value="1"/>
</dbReference>
<dbReference type="STRING" id="645274.SAMN04487901_11628"/>
<dbReference type="InterPro" id="IPR008000">
    <property type="entry name" value="Rham/fucose_mutarotase"/>
</dbReference>
<sequence>MIKRFAFKMFLKPGFEEEYEKRHAAIWPELKQMIKEQGVQNYSIYWDKDTNILFAYQECTKEGNSQDTENVDPITQRWWDMMADIMEVNPDNSPVTIPLPELFHLD</sequence>
<evidence type="ECO:0000256" key="3">
    <source>
        <dbReference type="ARBA" id="ARBA00023277"/>
    </source>
</evidence>
<dbReference type="Gene3D" id="3.30.70.100">
    <property type="match status" value="1"/>
</dbReference>
<proteinExistence type="predicted"/>
<keyword evidence="2" id="KW-0413">Isomerase</keyword>
<dbReference type="GO" id="GO:0062192">
    <property type="term" value="F:L-rhamnose mutarotase activity"/>
    <property type="evidence" value="ECO:0007669"/>
    <property type="project" value="UniProtKB-UniRule"/>
</dbReference>
<keyword evidence="1" id="KW-0963">Cytoplasm</keyword>
<evidence type="ECO:0000256" key="4">
    <source>
        <dbReference type="ARBA" id="ARBA00023308"/>
    </source>
</evidence>
<accession>A0A1H0EB72</accession>
<dbReference type="GO" id="GO:0005737">
    <property type="term" value="C:cytoplasm"/>
    <property type="evidence" value="ECO:0007669"/>
    <property type="project" value="InterPro"/>
</dbReference>
<reference evidence="6 9" key="1">
    <citation type="submission" date="2016-10" db="EMBL/GenBank/DDBJ databases">
        <authorList>
            <person name="de Groot N.N."/>
        </authorList>
    </citation>
    <scope>NUCLEOTIDE SEQUENCE [LARGE SCALE GENOMIC DNA]</scope>
    <source>
        <strain evidence="9">BP1-145</strain>
        <strain evidence="6">BP1-148</strain>
    </source>
</reference>
<dbReference type="EC" id="5.1.3.32" evidence="5"/>
<dbReference type="EMBL" id="FNCQ01000016">
    <property type="protein sequence ID" value="SDH08681.1"/>
    <property type="molecule type" value="Genomic_DNA"/>
</dbReference>
<reference evidence="7 8" key="2">
    <citation type="submission" date="2016-10" db="EMBL/GenBank/DDBJ databases">
        <authorList>
            <person name="Varghese N."/>
            <person name="Submissions S."/>
        </authorList>
    </citation>
    <scope>NUCLEOTIDE SEQUENCE</scope>
    <source>
        <strain evidence="7">BP1-145</strain>
        <strain evidence="8">BP1-148</strain>
    </source>
</reference>
<dbReference type="GO" id="GO:0019301">
    <property type="term" value="P:rhamnose catabolic process"/>
    <property type="evidence" value="ECO:0007669"/>
    <property type="project" value="UniProtKB-UniRule"/>
</dbReference>
<accession>A0A1G7ZIS2</accession>
<evidence type="ECO:0000256" key="1">
    <source>
        <dbReference type="ARBA" id="ARBA00022490"/>
    </source>
</evidence>
<keyword evidence="3" id="KW-0119">Carbohydrate metabolism</keyword>
<dbReference type="SUPFAM" id="SSF54909">
    <property type="entry name" value="Dimeric alpha+beta barrel"/>
    <property type="match status" value="1"/>
</dbReference>
<dbReference type="EMBL" id="FNIW01000003">
    <property type="protein sequence ID" value="SDN79620.1"/>
    <property type="molecule type" value="Genomic_DNA"/>
</dbReference>
<dbReference type="InterPro" id="IPR011008">
    <property type="entry name" value="Dimeric_a/b-barrel"/>
</dbReference>
<organism evidence="7 9">
    <name type="scientific">Prevotella communis</name>
    <dbReference type="NCBI Taxonomy" id="2913614"/>
    <lineage>
        <taxon>Bacteria</taxon>
        <taxon>Pseudomonadati</taxon>
        <taxon>Bacteroidota</taxon>
        <taxon>Bacteroidia</taxon>
        <taxon>Bacteroidales</taxon>
        <taxon>Prevotellaceae</taxon>
        <taxon>Prevotella</taxon>
    </lineage>
</organism>
<dbReference type="NCBIfam" id="TIGR02625">
    <property type="entry name" value="YiiL_rotase"/>
    <property type="match status" value="1"/>
</dbReference>
<evidence type="ECO:0000256" key="2">
    <source>
        <dbReference type="ARBA" id="ARBA00023235"/>
    </source>
</evidence>
<dbReference type="InterPro" id="IPR013448">
    <property type="entry name" value="L-rhamnose_mutarotase"/>
</dbReference>
<dbReference type="Pfam" id="PF05336">
    <property type="entry name" value="rhaM"/>
    <property type="match status" value="1"/>
</dbReference>